<dbReference type="Pfam" id="PF13365">
    <property type="entry name" value="Trypsin_2"/>
    <property type="match status" value="1"/>
</dbReference>
<proteinExistence type="predicted"/>
<dbReference type="InterPro" id="IPR009003">
    <property type="entry name" value="Peptidase_S1_PA"/>
</dbReference>
<gene>
    <name evidence="5" type="ORF">ABE41_017110</name>
</gene>
<name>A0A1B1Z8M2_9BACL</name>
<feature type="signal peptide" evidence="3">
    <location>
        <begin position="1"/>
        <end position="28"/>
    </location>
</feature>
<keyword evidence="1" id="KW-0645">Protease</keyword>
<evidence type="ECO:0000256" key="2">
    <source>
        <dbReference type="SAM" id="Coils"/>
    </source>
</evidence>
<dbReference type="InterPro" id="IPR012854">
    <property type="entry name" value="Cu_amine_oxidase-like_N"/>
</dbReference>
<dbReference type="Gene3D" id="3.30.457.10">
    <property type="entry name" value="Copper amine oxidase-like, N-terminal domain"/>
    <property type="match status" value="1"/>
</dbReference>
<protein>
    <recommendedName>
        <fullName evidence="4">Copper amine oxidase-like N-terminal domain-containing protein</fullName>
    </recommendedName>
</protein>
<dbReference type="AlphaFoldDB" id="A0A1B1Z8M2"/>
<keyword evidence="3" id="KW-0732">Signal</keyword>
<feature type="chain" id="PRO_5008533340" description="Copper amine oxidase-like N-terminal domain-containing protein" evidence="3">
    <location>
        <begin position="29"/>
        <end position="494"/>
    </location>
</feature>
<keyword evidence="2" id="KW-0175">Coiled coil</keyword>
<keyword evidence="1" id="KW-0720">Serine protease</keyword>
<dbReference type="SUPFAM" id="SSF50494">
    <property type="entry name" value="Trypsin-like serine proteases"/>
    <property type="match status" value="1"/>
</dbReference>
<sequence length="494" mass="55226">MNVRKKALSLGLGLSISLTSLTGIEANAATTIPVYVNGVKQTYDQPPIIKDYRTLVPIRGISENLGAAVQYRSSDQTVTIKDEDTTVTLKIGSKTAYINGEKKMLDVAAQAVNNRTLVPLRFVGEALGAKVAYDSKTQRVHISSAEFAKLVLENKEKVVTIHKIKHGQRYVYPGAGVFVSPSLVLTTETAVHQAQGAVIEMSNGKEATVEGVVELDRDKNMALLKLSSPVDVEPVRISNEFKAGEKAISLSAKDAVEIEIEDFSEFIASKFYTNTRFTNLFFGTPLFNYDGELIGLSTERDGDDSVEFFDRAAGAQDWSAYFSMNHADIKTSGFFEKLPSKPIETIGDISLGMDDTTVRAIEKGELGEESYPYLVYKGENVLGPDGQTGYEFFPKERSLKSIEYHYASESMTKEEATQKYQELIQQLEAVHGDATEMDNNWEVEEDGYFEEMHAEWYPKFNEEKPVILTSVQYNSTLEQYRFALYYLFYGSYRK</sequence>
<organism evidence="5 6">
    <name type="scientific">Fictibacillus arsenicus</name>
    <dbReference type="NCBI Taxonomy" id="255247"/>
    <lineage>
        <taxon>Bacteria</taxon>
        <taxon>Bacillati</taxon>
        <taxon>Bacillota</taxon>
        <taxon>Bacilli</taxon>
        <taxon>Bacillales</taxon>
        <taxon>Fictibacillaceae</taxon>
        <taxon>Fictibacillus</taxon>
    </lineage>
</organism>
<dbReference type="GO" id="GO:0008236">
    <property type="term" value="F:serine-type peptidase activity"/>
    <property type="evidence" value="ECO:0007669"/>
    <property type="project" value="UniProtKB-KW"/>
</dbReference>
<feature type="domain" description="Copper amine oxidase-like N-terminal" evidence="4">
    <location>
        <begin position="35"/>
        <end position="142"/>
    </location>
</feature>
<dbReference type="KEGG" id="far:ABE41_017110"/>
<dbReference type="Proteomes" id="UP000077412">
    <property type="component" value="Chromosome"/>
</dbReference>
<dbReference type="SUPFAM" id="SSF55383">
    <property type="entry name" value="Copper amine oxidase, domain N"/>
    <property type="match status" value="1"/>
</dbReference>
<dbReference type="InterPro" id="IPR036582">
    <property type="entry name" value="Mao_N_sf"/>
</dbReference>
<evidence type="ECO:0000256" key="1">
    <source>
        <dbReference type="ARBA" id="ARBA00022825"/>
    </source>
</evidence>
<dbReference type="STRING" id="255247.ABE41_017110"/>
<feature type="coiled-coil region" evidence="2">
    <location>
        <begin position="406"/>
        <end position="433"/>
    </location>
</feature>
<dbReference type="RefSeq" id="WP_066292969.1">
    <property type="nucleotide sequence ID" value="NZ_CP016761.1"/>
</dbReference>
<keyword evidence="1" id="KW-0378">Hydrolase</keyword>
<dbReference type="EMBL" id="CP016761">
    <property type="protein sequence ID" value="ANX13731.1"/>
    <property type="molecule type" value="Genomic_DNA"/>
</dbReference>
<dbReference type="Gene3D" id="2.40.10.120">
    <property type="match status" value="1"/>
</dbReference>
<evidence type="ECO:0000313" key="5">
    <source>
        <dbReference type="EMBL" id="ANX13731.1"/>
    </source>
</evidence>
<evidence type="ECO:0000259" key="4">
    <source>
        <dbReference type="Pfam" id="PF07833"/>
    </source>
</evidence>
<dbReference type="OrthoDB" id="189537at2"/>
<keyword evidence="6" id="KW-1185">Reference proteome</keyword>
<evidence type="ECO:0000313" key="6">
    <source>
        <dbReference type="Proteomes" id="UP000077412"/>
    </source>
</evidence>
<evidence type="ECO:0000256" key="3">
    <source>
        <dbReference type="SAM" id="SignalP"/>
    </source>
</evidence>
<reference evidence="5 6" key="1">
    <citation type="submission" date="2016-08" db="EMBL/GenBank/DDBJ databases">
        <title>Complete genome sequence of Fictibacillus arsenicus G25-54, a strain with toxicity to nematodes and a potential arsenic-resistance activity.</title>
        <authorList>
            <person name="Zheng Z."/>
        </authorList>
    </citation>
    <scope>NUCLEOTIDE SEQUENCE [LARGE SCALE GENOMIC DNA]</scope>
    <source>
        <strain evidence="5 6">G25-54</strain>
    </source>
</reference>
<accession>A0A1B1Z8M2</accession>
<dbReference type="Pfam" id="PF07833">
    <property type="entry name" value="Cu_amine_oxidN1"/>
    <property type="match status" value="1"/>
</dbReference>